<feature type="transmembrane region" description="Helical" evidence="22">
    <location>
        <begin position="358"/>
        <end position="383"/>
    </location>
</feature>
<dbReference type="GO" id="GO:0022848">
    <property type="term" value="F:acetylcholine-gated monoatomic cation-selective channel activity"/>
    <property type="evidence" value="ECO:0000318"/>
    <property type="project" value="GO_Central"/>
</dbReference>
<dbReference type="GO" id="GO:0043005">
    <property type="term" value="C:neuron projection"/>
    <property type="evidence" value="ECO:0000318"/>
    <property type="project" value="GO_Central"/>
</dbReference>
<keyword evidence="11" id="KW-1015">Disulfide bond</keyword>
<keyword evidence="14" id="KW-0628">Postsynaptic cell membrane</keyword>
<protein>
    <recommendedName>
        <fullName evidence="21">Acetylcholine receptor subunit beta</fullName>
    </recommendedName>
</protein>
<keyword evidence="16 22" id="KW-0407">Ion channel</keyword>
<keyword evidence="7 22" id="KW-1133">Transmembrane helix</keyword>
<keyword evidence="8" id="KW-0770">Synapse</keyword>
<keyword evidence="9 22" id="KW-0406">Ion transport</keyword>
<comment type="catalytic activity">
    <reaction evidence="18">
        <text>K(+)(in) = K(+)(out)</text>
        <dbReference type="Rhea" id="RHEA:29463"/>
        <dbReference type="ChEBI" id="CHEBI:29103"/>
    </reaction>
</comment>
<comment type="subcellular location">
    <subcellularLocation>
        <location evidence="17">Postsynaptic cell membrane</location>
        <topology evidence="17">Multi-pass membrane protein</topology>
    </subcellularLocation>
</comment>
<evidence type="ECO:0000256" key="14">
    <source>
        <dbReference type="ARBA" id="ARBA00023257"/>
    </source>
</evidence>
<dbReference type="PRINTS" id="PR00252">
    <property type="entry name" value="NRIONCHANNEL"/>
</dbReference>
<dbReference type="CDD" id="cd19064">
    <property type="entry name" value="LGIC_TM_nAChR"/>
    <property type="match status" value="1"/>
</dbReference>
<evidence type="ECO:0000313" key="25">
    <source>
        <dbReference type="Proteomes" id="UP000186698"/>
    </source>
</evidence>
<sequence>MHLGTIPPGHLMQTAISWEISWNLAFTSRTDTPHEDMHHGKSHGTWAFTSRTDTPHNDLCDLKLKVSLCSPTINSGDFTHRTNIFGQCLIGRWALPLGLIRGDFIGLIMLDLYLKEAGVSTSQSEKDEELKTKVYLEMAWNDQRLSWDPKQYGGIESLRISSSQVWTPDIVLMNNNDGNFNFALQVDVLVSPNGNVTWHPPGLYVSSCSIEVQYYPFDWQNCSMVFRSYTYGADEVTLVHPKDANGKEVTQAVIFPNTFEENGQWVIRHRSSRKNSSPNDPLYEDITFYLVIQRKPLFYIVNVIVPCILITILAIFVFYLPPDAGEKMTLSIFALLTLTVFLLLLADKVPETSLGVPIIVNYLIFTMTLVTFSVIFSVVVLNLHHRSPNTHHMPQWVKQIFIHYLPKYLCIRRPKPETPLPVAPPPRQVTSTRHADEYFIRRPENDFFLPKQERYHADPFSRDMKWFLEGPSLGLVLPRDLQSAVTAIRYLAQQLQEQEDYDTLKEDWQYVAMVVDRLFLWTFIAFTSLGTLSIFLDANFNLPPDTPFP</sequence>
<dbReference type="Gene3D" id="2.70.170.10">
    <property type="entry name" value="Neurotransmitter-gated ion-channel ligand-binding domain"/>
    <property type="match status" value="1"/>
</dbReference>
<organism evidence="25 26">
    <name type="scientific">Xenopus laevis</name>
    <name type="common">African clawed frog</name>
    <dbReference type="NCBI Taxonomy" id="8355"/>
    <lineage>
        <taxon>Eukaryota</taxon>
        <taxon>Metazoa</taxon>
        <taxon>Chordata</taxon>
        <taxon>Craniata</taxon>
        <taxon>Vertebrata</taxon>
        <taxon>Euteleostomi</taxon>
        <taxon>Amphibia</taxon>
        <taxon>Batrachia</taxon>
        <taxon>Anura</taxon>
        <taxon>Pipoidea</taxon>
        <taxon>Pipidae</taxon>
        <taxon>Xenopodinae</taxon>
        <taxon>Xenopus</taxon>
        <taxon>Xenopus</taxon>
    </lineage>
</organism>
<dbReference type="GO" id="GO:0005892">
    <property type="term" value="C:acetylcholine-gated channel complex"/>
    <property type="evidence" value="ECO:0000318"/>
    <property type="project" value="GO_Central"/>
</dbReference>
<dbReference type="GO" id="GO:0003009">
    <property type="term" value="P:skeletal muscle contraction"/>
    <property type="evidence" value="ECO:0000318"/>
    <property type="project" value="GO_Central"/>
</dbReference>
<dbReference type="FunFam" id="1.20.58.390:FF:000026">
    <property type="entry name" value="Cholinergic receptor nicotinic beta 1 subunit"/>
    <property type="match status" value="1"/>
</dbReference>
<dbReference type="InterPro" id="IPR002394">
    <property type="entry name" value="Nicotinic_acetylcholine_rcpt"/>
</dbReference>
<keyword evidence="15" id="KW-1071">Ligand-gated ion channel</keyword>
<evidence type="ECO:0000256" key="16">
    <source>
        <dbReference type="ARBA" id="ARBA00023303"/>
    </source>
</evidence>
<evidence type="ECO:0000256" key="19">
    <source>
        <dbReference type="ARBA" id="ARBA00036239"/>
    </source>
</evidence>
<keyword evidence="3 22" id="KW-0813">Transport</keyword>
<comment type="function">
    <text evidence="1">After binding acetylcholine, the AChR responds by an extensive change in conformation that affects all subunits and leads to opening of an ion-conducting channel across the plasma membrane.</text>
</comment>
<evidence type="ECO:0000256" key="7">
    <source>
        <dbReference type="ARBA" id="ARBA00022989"/>
    </source>
</evidence>
<feature type="transmembrane region" description="Helical" evidence="22">
    <location>
        <begin position="328"/>
        <end position="346"/>
    </location>
</feature>
<dbReference type="InterPro" id="IPR006202">
    <property type="entry name" value="Neur_chan_lig-bd"/>
</dbReference>
<dbReference type="InterPro" id="IPR038050">
    <property type="entry name" value="Neuro_actylchol_rec"/>
</dbReference>
<keyword evidence="13" id="KW-0325">Glycoprotein</keyword>
<keyword evidence="12 26" id="KW-0675">Receptor</keyword>
<keyword evidence="6" id="KW-0732">Signal</keyword>
<comment type="similarity">
    <text evidence="20">Belongs to the ligand-gated ion channel (TC 1.A.9) family. Acetylcholine receptor (TC 1.A.9.1) subfamily. Beta-1/CHRNB1 sub-subfamily.</text>
</comment>
<keyword evidence="25" id="KW-1185">Reference proteome</keyword>
<evidence type="ECO:0000256" key="12">
    <source>
        <dbReference type="ARBA" id="ARBA00023170"/>
    </source>
</evidence>
<gene>
    <name evidence="26" type="primary">chrnb1.L</name>
</gene>
<dbReference type="PROSITE" id="PS00236">
    <property type="entry name" value="NEUROTR_ION_CHANNEL"/>
    <property type="match status" value="1"/>
</dbReference>
<dbReference type="AlphaFoldDB" id="A0A8J1MQM6"/>
<reference evidence="26" key="1">
    <citation type="submission" date="2025-08" db="UniProtKB">
        <authorList>
            <consortium name="RefSeq"/>
        </authorList>
    </citation>
    <scope>IDENTIFICATION</scope>
    <source>
        <strain evidence="26">J_2021</strain>
        <tissue evidence="26">Erythrocytes</tissue>
    </source>
</reference>
<evidence type="ECO:0000259" key="24">
    <source>
        <dbReference type="Pfam" id="PF02932"/>
    </source>
</evidence>
<evidence type="ECO:0000256" key="22">
    <source>
        <dbReference type="RuleBase" id="RU000687"/>
    </source>
</evidence>
<dbReference type="GO" id="GO:0051899">
    <property type="term" value="P:membrane depolarization"/>
    <property type="evidence" value="ECO:0000318"/>
    <property type="project" value="GO_Central"/>
</dbReference>
<evidence type="ECO:0000256" key="13">
    <source>
        <dbReference type="ARBA" id="ARBA00023180"/>
    </source>
</evidence>
<feature type="transmembrane region" description="Helical" evidence="22">
    <location>
        <begin position="297"/>
        <end position="321"/>
    </location>
</feature>
<evidence type="ECO:0000256" key="10">
    <source>
        <dbReference type="ARBA" id="ARBA00023136"/>
    </source>
</evidence>
<evidence type="ECO:0000256" key="20">
    <source>
        <dbReference type="ARBA" id="ARBA00037951"/>
    </source>
</evidence>
<dbReference type="SUPFAM" id="SSF90112">
    <property type="entry name" value="Neurotransmitter-gated ion-channel transmembrane pore"/>
    <property type="match status" value="1"/>
</dbReference>
<evidence type="ECO:0000313" key="26">
    <source>
        <dbReference type="RefSeq" id="XP_041443350.1"/>
    </source>
</evidence>
<feature type="domain" description="Neurotransmitter-gated ion-channel ligand-binding" evidence="23">
    <location>
        <begin position="123"/>
        <end position="296"/>
    </location>
</feature>
<dbReference type="GO" id="GO:0095500">
    <property type="term" value="P:acetylcholine receptor signaling pathway"/>
    <property type="evidence" value="ECO:0000318"/>
    <property type="project" value="GO_Central"/>
</dbReference>
<dbReference type="GO" id="GO:0007271">
    <property type="term" value="P:synaptic transmission, cholinergic"/>
    <property type="evidence" value="ECO:0000318"/>
    <property type="project" value="GO_Central"/>
</dbReference>
<dbReference type="GO" id="GO:0045211">
    <property type="term" value="C:postsynaptic membrane"/>
    <property type="evidence" value="ECO:0007669"/>
    <property type="project" value="UniProtKB-SubCell"/>
</dbReference>
<evidence type="ECO:0000256" key="18">
    <source>
        <dbReference type="ARBA" id="ARBA00034430"/>
    </source>
</evidence>
<evidence type="ECO:0000256" key="6">
    <source>
        <dbReference type="ARBA" id="ARBA00022729"/>
    </source>
</evidence>
<dbReference type="GO" id="GO:0045202">
    <property type="term" value="C:synapse"/>
    <property type="evidence" value="ECO:0000318"/>
    <property type="project" value="GO_Central"/>
</dbReference>
<evidence type="ECO:0000256" key="21">
    <source>
        <dbReference type="ARBA" id="ARBA00040199"/>
    </source>
</evidence>
<keyword evidence="5 22" id="KW-0812">Transmembrane</keyword>
<comment type="catalytic activity">
    <reaction evidence="19">
        <text>Na(+)(in) = Na(+)(out)</text>
        <dbReference type="Rhea" id="RHEA:34963"/>
        <dbReference type="ChEBI" id="CHEBI:29101"/>
    </reaction>
</comment>
<evidence type="ECO:0000256" key="4">
    <source>
        <dbReference type="ARBA" id="ARBA00022475"/>
    </source>
</evidence>
<evidence type="ECO:0000256" key="9">
    <source>
        <dbReference type="ARBA" id="ARBA00023065"/>
    </source>
</evidence>
<name>A0A8J1MQM6_XENLA</name>
<dbReference type="Pfam" id="PF02931">
    <property type="entry name" value="Neur_chan_LBD"/>
    <property type="match status" value="1"/>
</dbReference>
<evidence type="ECO:0000256" key="5">
    <source>
        <dbReference type="ARBA" id="ARBA00022692"/>
    </source>
</evidence>
<dbReference type="OrthoDB" id="5975154at2759"/>
<dbReference type="GO" id="GO:0015464">
    <property type="term" value="F:acetylcholine receptor activity"/>
    <property type="evidence" value="ECO:0000318"/>
    <property type="project" value="GO_Central"/>
</dbReference>
<dbReference type="Pfam" id="PF02932">
    <property type="entry name" value="Neur_chan_memb"/>
    <property type="match status" value="1"/>
</dbReference>
<dbReference type="GeneID" id="398048"/>
<dbReference type="SUPFAM" id="SSF63712">
    <property type="entry name" value="Nicotinic receptor ligand binding domain-like"/>
    <property type="match status" value="1"/>
</dbReference>
<dbReference type="InterPro" id="IPR006029">
    <property type="entry name" value="Neurotrans-gated_channel_TM"/>
</dbReference>
<dbReference type="CTD" id="398048"/>
<dbReference type="Proteomes" id="UP000186698">
    <property type="component" value="Chromosome 3L"/>
</dbReference>
<keyword evidence="10 22" id="KW-0472">Membrane</keyword>
<evidence type="ECO:0000256" key="17">
    <source>
        <dbReference type="ARBA" id="ARBA00034104"/>
    </source>
</evidence>
<evidence type="ECO:0000256" key="1">
    <source>
        <dbReference type="ARBA" id="ARBA00003328"/>
    </source>
</evidence>
<dbReference type="InterPro" id="IPR018000">
    <property type="entry name" value="Neurotransmitter_ion_chnl_CS"/>
</dbReference>
<dbReference type="PRINTS" id="PR00254">
    <property type="entry name" value="NICOTINICR"/>
</dbReference>
<evidence type="ECO:0000256" key="11">
    <source>
        <dbReference type="ARBA" id="ARBA00023157"/>
    </source>
</evidence>
<evidence type="ECO:0000256" key="8">
    <source>
        <dbReference type="ARBA" id="ARBA00023018"/>
    </source>
</evidence>
<evidence type="ECO:0000256" key="2">
    <source>
        <dbReference type="ARBA" id="ARBA00011357"/>
    </source>
</evidence>
<dbReference type="PANTHER" id="PTHR18945">
    <property type="entry name" value="NEUROTRANSMITTER GATED ION CHANNEL"/>
    <property type="match status" value="1"/>
</dbReference>
<dbReference type="GO" id="GO:0005886">
    <property type="term" value="C:plasma membrane"/>
    <property type="evidence" value="ECO:0000318"/>
    <property type="project" value="GO_Central"/>
</dbReference>
<dbReference type="FunFam" id="2.70.170.10:FF:000012">
    <property type="entry name" value="Nicotinic acetylcholine receptor subunit gamma"/>
    <property type="match status" value="1"/>
</dbReference>
<evidence type="ECO:0000259" key="23">
    <source>
        <dbReference type="Pfam" id="PF02931"/>
    </source>
</evidence>
<feature type="domain" description="Neurotransmitter-gated ion-channel transmembrane" evidence="24">
    <location>
        <begin position="303"/>
        <end position="535"/>
    </location>
</feature>
<accession>A0A8J1MQM6</accession>
<keyword evidence="4" id="KW-1003">Cell membrane</keyword>
<dbReference type="InterPro" id="IPR006201">
    <property type="entry name" value="Neur_channel"/>
</dbReference>
<evidence type="ECO:0000256" key="15">
    <source>
        <dbReference type="ARBA" id="ARBA00023286"/>
    </source>
</evidence>
<dbReference type="Gene3D" id="1.20.58.390">
    <property type="entry name" value="Neurotransmitter-gated ion-channel transmembrane domain"/>
    <property type="match status" value="2"/>
</dbReference>
<dbReference type="InterPro" id="IPR036719">
    <property type="entry name" value="Neuro-gated_channel_TM_sf"/>
</dbReference>
<evidence type="ECO:0000256" key="3">
    <source>
        <dbReference type="ARBA" id="ARBA00022448"/>
    </source>
</evidence>
<dbReference type="RefSeq" id="XP_041443350.1">
    <property type="nucleotide sequence ID" value="XM_041587416.1"/>
</dbReference>
<feature type="transmembrane region" description="Helical" evidence="22">
    <location>
        <begin position="518"/>
        <end position="536"/>
    </location>
</feature>
<dbReference type="InterPro" id="IPR036734">
    <property type="entry name" value="Neur_chan_lig-bd_sf"/>
</dbReference>
<proteinExistence type="inferred from homology"/>
<dbReference type="GO" id="GO:0034220">
    <property type="term" value="P:monoatomic ion transmembrane transport"/>
    <property type="evidence" value="ECO:0000318"/>
    <property type="project" value="GO_Central"/>
</dbReference>
<comment type="subunit">
    <text evidence="2">Pentamer of two alpha chains, and one each of the beta, delta, and gamma (in immature muscle) or epsilon (in mature muscle) chains.</text>
</comment>